<dbReference type="EMBL" id="JAAAJB010000889">
    <property type="protein sequence ID" value="KAG0250169.1"/>
    <property type="molecule type" value="Genomic_DNA"/>
</dbReference>
<evidence type="ECO:0000313" key="1">
    <source>
        <dbReference type="EMBL" id="KAG0250169.1"/>
    </source>
</evidence>
<dbReference type="GO" id="GO:0003677">
    <property type="term" value="F:DNA binding"/>
    <property type="evidence" value="ECO:0007669"/>
    <property type="project" value="InterPro"/>
</dbReference>
<dbReference type="AlphaFoldDB" id="A0A9P6PPE4"/>
<sequence length="293" mass="33944">MSLTHRATVVHLKLKKKGVAENHIRAAGRWQSGTNRLTQVYLDSYPAAAAWALADFEDREAFFLRRNEVLPDLDLQRQVFPFVEDALFDKGTQEHEDWKKRCDEAMLEEESDTVRPTHKQNIMPLADKKIDARGPSSMTAFASQKIFLLLLAKLRRVVLQDAAEYQLRFDELKHPVFKGKTVLGTKAFEDFKEYVRASLERQDPPQMEHWPQSATDAFKHLDESTHSSSYALKREIDGLRADSTKHGEGLNEVKQMQKELNQDQKEMKEVVFQLQVQMSQEKKEKQATDQMLR</sequence>
<protein>
    <recommendedName>
        <fullName evidence="3">Ndc10 domain-containing protein</fullName>
    </recommendedName>
</protein>
<proteinExistence type="predicted"/>
<keyword evidence="2" id="KW-1185">Reference proteome</keyword>
<evidence type="ECO:0008006" key="3">
    <source>
        <dbReference type="Google" id="ProtNLM"/>
    </source>
</evidence>
<dbReference type="InterPro" id="IPR038279">
    <property type="entry name" value="Ndc10_dom2_sf"/>
</dbReference>
<dbReference type="Proteomes" id="UP000807716">
    <property type="component" value="Unassembled WGS sequence"/>
</dbReference>
<reference evidence="1" key="1">
    <citation type="journal article" date="2020" name="Fungal Divers.">
        <title>Resolving the Mortierellaceae phylogeny through synthesis of multi-gene phylogenetics and phylogenomics.</title>
        <authorList>
            <person name="Vandepol N."/>
            <person name="Liber J."/>
            <person name="Desiro A."/>
            <person name="Na H."/>
            <person name="Kennedy M."/>
            <person name="Barry K."/>
            <person name="Grigoriev I.V."/>
            <person name="Miller A.N."/>
            <person name="O'Donnell K."/>
            <person name="Stajich J.E."/>
            <person name="Bonito G."/>
        </authorList>
    </citation>
    <scope>NUCLEOTIDE SEQUENCE</scope>
    <source>
        <strain evidence="1">BC1065</strain>
    </source>
</reference>
<organism evidence="1 2">
    <name type="scientific">Actinomortierella ambigua</name>
    <dbReference type="NCBI Taxonomy" id="1343610"/>
    <lineage>
        <taxon>Eukaryota</taxon>
        <taxon>Fungi</taxon>
        <taxon>Fungi incertae sedis</taxon>
        <taxon>Mucoromycota</taxon>
        <taxon>Mortierellomycotina</taxon>
        <taxon>Mortierellomycetes</taxon>
        <taxon>Mortierellales</taxon>
        <taxon>Mortierellaceae</taxon>
        <taxon>Actinomortierella</taxon>
    </lineage>
</organism>
<dbReference type="Gene3D" id="1.10.443.20">
    <property type="entry name" value="Centromere DNA-binding protein complex CBF3 subunit, domain 2"/>
    <property type="match status" value="1"/>
</dbReference>
<accession>A0A9P6PPE4</accession>
<name>A0A9P6PPE4_9FUNG</name>
<dbReference type="OrthoDB" id="2449454at2759"/>
<gene>
    <name evidence="1" type="ORF">DFQ27_009523</name>
</gene>
<comment type="caution">
    <text evidence="1">The sequence shown here is derived from an EMBL/GenBank/DDBJ whole genome shotgun (WGS) entry which is preliminary data.</text>
</comment>
<feature type="non-terminal residue" evidence="1">
    <location>
        <position position="293"/>
    </location>
</feature>
<evidence type="ECO:0000313" key="2">
    <source>
        <dbReference type="Proteomes" id="UP000807716"/>
    </source>
</evidence>